<name>A0A4R3L4H3_9BACL</name>
<dbReference type="Proteomes" id="UP000294937">
    <property type="component" value="Unassembled WGS sequence"/>
</dbReference>
<protein>
    <submittedName>
        <fullName evidence="1">Uncharacterized protein DUF3970</fullName>
    </submittedName>
</protein>
<dbReference type="EMBL" id="SMAG01000003">
    <property type="protein sequence ID" value="TCS94671.1"/>
    <property type="molecule type" value="Genomic_DNA"/>
</dbReference>
<reference evidence="1 2" key="1">
    <citation type="submission" date="2019-03" db="EMBL/GenBank/DDBJ databases">
        <title>Genomic Encyclopedia of Type Strains, Phase IV (KMG-IV): sequencing the most valuable type-strain genomes for metagenomic binning, comparative biology and taxonomic classification.</title>
        <authorList>
            <person name="Goeker M."/>
        </authorList>
    </citation>
    <scope>NUCLEOTIDE SEQUENCE [LARGE SCALE GENOMIC DNA]</scope>
    <source>
        <strain evidence="1 2">DSM 45707</strain>
    </source>
</reference>
<dbReference type="OrthoDB" id="2991173at2"/>
<gene>
    <name evidence="1" type="ORF">EDD58_10383</name>
</gene>
<dbReference type="RefSeq" id="WP_131924063.1">
    <property type="nucleotide sequence ID" value="NZ_SMAG01000003.1"/>
</dbReference>
<dbReference type="AlphaFoldDB" id="A0A4R3L4H3"/>
<keyword evidence="2" id="KW-1185">Reference proteome</keyword>
<accession>A0A4R3L4H3</accession>
<dbReference type="Pfam" id="PF13113">
    <property type="entry name" value="DUF3970"/>
    <property type="match status" value="1"/>
</dbReference>
<sequence>MLKIRVMGKADLLNHFMSDFKSHPQYQIKLESKSYPCTPNNEGMVFANFEFKPRHRRSLTVTLFTTNNKELELNLLDGQAVEIDQGVTFINGKVLDIFS</sequence>
<proteinExistence type="predicted"/>
<dbReference type="InterPro" id="IPR025088">
    <property type="entry name" value="DUF3970"/>
</dbReference>
<evidence type="ECO:0000313" key="2">
    <source>
        <dbReference type="Proteomes" id="UP000294937"/>
    </source>
</evidence>
<evidence type="ECO:0000313" key="1">
    <source>
        <dbReference type="EMBL" id="TCS94671.1"/>
    </source>
</evidence>
<comment type="caution">
    <text evidence="1">The sequence shown here is derived from an EMBL/GenBank/DDBJ whole genome shotgun (WGS) entry which is preliminary data.</text>
</comment>
<organism evidence="1 2">
    <name type="scientific">Hazenella coriacea</name>
    <dbReference type="NCBI Taxonomy" id="1179467"/>
    <lineage>
        <taxon>Bacteria</taxon>
        <taxon>Bacillati</taxon>
        <taxon>Bacillota</taxon>
        <taxon>Bacilli</taxon>
        <taxon>Bacillales</taxon>
        <taxon>Thermoactinomycetaceae</taxon>
        <taxon>Hazenella</taxon>
    </lineage>
</organism>